<dbReference type="Proteomes" id="UP001569904">
    <property type="component" value="Unassembled WGS sequence"/>
</dbReference>
<evidence type="ECO:0000313" key="2">
    <source>
        <dbReference type="Proteomes" id="UP001569904"/>
    </source>
</evidence>
<dbReference type="EMBL" id="JAXCEH010000011">
    <property type="protein sequence ID" value="MFA1555695.1"/>
    <property type="molecule type" value="Genomic_DNA"/>
</dbReference>
<proteinExistence type="predicted"/>
<organism evidence="1 2">
    <name type="scientific">Actinomadura chokoriensis</name>
    <dbReference type="NCBI Taxonomy" id="454156"/>
    <lineage>
        <taxon>Bacteria</taxon>
        <taxon>Bacillati</taxon>
        <taxon>Actinomycetota</taxon>
        <taxon>Actinomycetes</taxon>
        <taxon>Streptosporangiales</taxon>
        <taxon>Thermomonosporaceae</taxon>
        <taxon>Actinomadura</taxon>
    </lineage>
</organism>
<dbReference type="RefSeq" id="WP_371942421.1">
    <property type="nucleotide sequence ID" value="NZ_JAXCEH010000011.1"/>
</dbReference>
<keyword evidence="2" id="KW-1185">Reference proteome</keyword>
<sequence length="164" mass="16612">MVALVRVWDDLPGAERVLIGGRALTLRRSPAGGPAPPPCDEHLAAGPGETSTALLACADVIVSGEGEPARLLAAYPGCLVAAVAAGRACLVAVGDAEARLDPVLGGTCAPADAALYASAVHAWLVAGGSFGAVTRLTLLRGNAITMVRVRHRPAARPEDRRAVP</sequence>
<gene>
    <name evidence="1" type="ORF">SM436_18560</name>
</gene>
<comment type="caution">
    <text evidence="1">The sequence shown here is derived from an EMBL/GenBank/DDBJ whole genome shotgun (WGS) entry which is preliminary data.</text>
</comment>
<protein>
    <submittedName>
        <fullName evidence="1">Uncharacterized protein</fullName>
    </submittedName>
</protein>
<reference evidence="1 2" key="1">
    <citation type="submission" date="2023-11" db="EMBL/GenBank/DDBJ databases">
        <title>Actinomadura monticuli sp. nov., isolated from volcanic ash.</title>
        <authorList>
            <person name="Lee S.D."/>
            <person name="Yang H."/>
            <person name="Kim I.S."/>
        </authorList>
    </citation>
    <scope>NUCLEOTIDE SEQUENCE [LARGE SCALE GENOMIC DNA]</scope>
    <source>
        <strain evidence="1 2">DSM 45346</strain>
    </source>
</reference>
<name>A0ABV4QYK2_9ACTN</name>
<evidence type="ECO:0000313" key="1">
    <source>
        <dbReference type="EMBL" id="MFA1555695.1"/>
    </source>
</evidence>
<accession>A0ABV4QYK2</accession>